<evidence type="ECO:0000256" key="1">
    <source>
        <dbReference type="ARBA" id="ARBA00004651"/>
    </source>
</evidence>
<comment type="caution">
    <text evidence="7">The sequence shown here is derived from an EMBL/GenBank/DDBJ whole genome shotgun (WGS) entry which is preliminary data.</text>
</comment>
<evidence type="ECO:0000313" key="8">
    <source>
        <dbReference type="Proteomes" id="UP000373301"/>
    </source>
</evidence>
<dbReference type="PANTHER" id="PTHR23513:SF6">
    <property type="entry name" value="MAJOR FACILITATOR SUPERFAMILY ASSOCIATED DOMAIN-CONTAINING PROTEIN"/>
    <property type="match status" value="1"/>
</dbReference>
<evidence type="ECO:0000313" key="7">
    <source>
        <dbReference type="EMBL" id="VTS80423.1"/>
    </source>
</evidence>
<keyword evidence="2" id="KW-1003">Cell membrane</keyword>
<dbReference type="SUPFAM" id="SSF103473">
    <property type="entry name" value="MFS general substrate transporter"/>
    <property type="match status" value="1"/>
</dbReference>
<dbReference type="EMBL" id="CABEIM010000003">
    <property type="protein sequence ID" value="VTS80423.1"/>
    <property type="molecule type" value="Genomic_DNA"/>
</dbReference>
<feature type="transmembrane region" description="Helical" evidence="6">
    <location>
        <begin position="266"/>
        <end position="284"/>
    </location>
</feature>
<dbReference type="InterPro" id="IPR036259">
    <property type="entry name" value="MFS_trans_sf"/>
</dbReference>
<reference evidence="7 8" key="1">
    <citation type="submission" date="2019-05" db="EMBL/GenBank/DDBJ databases">
        <authorList>
            <consortium name="Pathogen Informatics"/>
        </authorList>
    </citation>
    <scope>NUCLEOTIDE SEQUENCE [LARGE SCALE GENOMIC DNA]</scope>
    <source>
        <strain evidence="7 8">NCTC7982</strain>
    </source>
</reference>
<organism evidence="7 8">
    <name type="scientific">Streptococcus dysgalactiae</name>
    <dbReference type="NCBI Taxonomy" id="1334"/>
    <lineage>
        <taxon>Bacteria</taxon>
        <taxon>Bacillati</taxon>
        <taxon>Bacillota</taxon>
        <taxon>Bacilli</taxon>
        <taxon>Lactobacillales</taxon>
        <taxon>Streptococcaceae</taxon>
        <taxon>Streptococcus</taxon>
    </lineage>
</organism>
<protein>
    <submittedName>
        <fullName evidence="7">Membrane protein</fullName>
    </submittedName>
</protein>
<feature type="transmembrane region" description="Helical" evidence="6">
    <location>
        <begin position="296"/>
        <end position="317"/>
    </location>
</feature>
<dbReference type="Proteomes" id="UP000373301">
    <property type="component" value="Unassembled WGS sequence"/>
</dbReference>
<evidence type="ECO:0000256" key="4">
    <source>
        <dbReference type="ARBA" id="ARBA00022989"/>
    </source>
</evidence>
<comment type="subcellular location">
    <subcellularLocation>
        <location evidence="1">Cell membrane</location>
        <topology evidence="1">Multi-pass membrane protein</topology>
    </subcellularLocation>
</comment>
<accession>A0A9X9SIG0</accession>
<keyword evidence="4 6" id="KW-1133">Transmembrane helix</keyword>
<name>A0A9X9SIG0_STRDY</name>
<feature type="transmembrane region" description="Helical" evidence="6">
    <location>
        <begin position="243"/>
        <end position="260"/>
    </location>
</feature>
<keyword evidence="3 6" id="KW-0812">Transmembrane</keyword>
<keyword evidence="5 6" id="KW-0472">Membrane</keyword>
<evidence type="ECO:0000256" key="6">
    <source>
        <dbReference type="SAM" id="Phobius"/>
    </source>
</evidence>
<evidence type="ECO:0000256" key="5">
    <source>
        <dbReference type="ARBA" id="ARBA00023136"/>
    </source>
</evidence>
<dbReference type="GO" id="GO:0005886">
    <property type="term" value="C:plasma membrane"/>
    <property type="evidence" value="ECO:0007669"/>
    <property type="project" value="UniProtKB-SubCell"/>
</dbReference>
<evidence type="ECO:0000256" key="2">
    <source>
        <dbReference type="ARBA" id="ARBA00022475"/>
    </source>
</evidence>
<dbReference type="AlphaFoldDB" id="A0A9X9SIG0"/>
<evidence type="ECO:0000256" key="3">
    <source>
        <dbReference type="ARBA" id="ARBA00022692"/>
    </source>
</evidence>
<feature type="transmembrane region" description="Helical" evidence="6">
    <location>
        <begin position="26"/>
        <end position="45"/>
    </location>
</feature>
<gene>
    <name evidence="7" type="ORF">NCTC7982_01145</name>
</gene>
<feature type="transmembrane region" description="Helical" evidence="6">
    <location>
        <begin position="107"/>
        <end position="137"/>
    </location>
</feature>
<sequence>MLGLLPNMLAFLYGAPLNRIKNDKRWLVIFQVLQLLIILCTIVGLSQKIDVRVMYGLNVCFSLSTNLLNTLQMKIVPETLNNDEQVINKSIDIQYFTSNVLDIISNFIASILLGLLSYFALFQLSVPFFVAAIYFMLTIKLPKGQDKGKADTDLSEEAKSDKTHLFETLSAFKESRFASFIIMTESILSGGTDLLLTLAPIYLISEGISIKYIGLVLAVHKFSDLVGALLAPQVKLSYRNFFFLDYIVSGILLVLVFLIPVPLIKLILFALAFVIIGISGNMFEKMIYAEYDYSKIGLIYSANSSLYALFAVIFLIIPQFYTNIKMLGIVINVLT</sequence>
<dbReference type="PANTHER" id="PTHR23513">
    <property type="entry name" value="INTEGRAL MEMBRANE EFFLUX PROTEIN-RELATED"/>
    <property type="match status" value="1"/>
</dbReference>
<proteinExistence type="predicted"/>